<dbReference type="EC" id="3.2.1.52" evidence="6"/>
<comment type="similarity">
    <text evidence="1">Belongs to the glycosyl hydrolase 3 family.</text>
</comment>
<evidence type="ECO:0000256" key="2">
    <source>
        <dbReference type="ARBA" id="ARBA00022801"/>
    </source>
</evidence>
<dbReference type="PANTHER" id="PTHR30480:SF16">
    <property type="entry name" value="GLYCOSIDE HYDROLASE FAMILY 3 DOMAIN PROTEIN"/>
    <property type="match status" value="1"/>
</dbReference>
<comment type="caution">
    <text evidence="6">The sequence shown here is derived from an EMBL/GenBank/DDBJ whole genome shotgun (WGS) entry which is preliminary data.</text>
</comment>
<keyword evidence="7" id="KW-1185">Reference proteome</keyword>
<evidence type="ECO:0000256" key="3">
    <source>
        <dbReference type="ARBA" id="ARBA00023295"/>
    </source>
</evidence>
<proteinExistence type="inferred from homology"/>
<feature type="domain" description="Glycoside hydrolase family 3 C-terminal" evidence="5">
    <location>
        <begin position="409"/>
        <end position="527"/>
    </location>
</feature>
<evidence type="ECO:0000313" key="6">
    <source>
        <dbReference type="EMBL" id="TCZ77190.1"/>
    </source>
</evidence>
<dbReference type="GO" id="GO:0005975">
    <property type="term" value="P:carbohydrate metabolic process"/>
    <property type="evidence" value="ECO:0007669"/>
    <property type="project" value="InterPro"/>
</dbReference>
<dbReference type="GO" id="GO:0004563">
    <property type="term" value="F:beta-N-acetylhexosaminidase activity"/>
    <property type="evidence" value="ECO:0007669"/>
    <property type="project" value="UniProtKB-EC"/>
</dbReference>
<dbReference type="Proteomes" id="UP000295418">
    <property type="component" value="Unassembled WGS sequence"/>
</dbReference>
<feature type="domain" description="Glycoside hydrolase family 3 N-terminal" evidence="4">
    <location>
        <begin position="8"/>
        <end position="332"/>
    </location>
</feature>
<gene>
    <name evidence="6" type="primary">nagZ</name>
    <name evidence="6" type="ORF">E0485_12070</name>
</gene>
<accession>A0A4R4EDR9</accession>
<dbReference type="EMBL" id="SKFG01000010">
    <property type="protein sequence ID" value="TCZ77190.1"/>
    <property type="molecule type" value="Genomic_DNA"/>
</dbReference>
<dbReference type="PRINTS" id="PR00133">
    <property type="entry name" value="GLHYDRLASE3"/>
</dbReference>
<dbReference type="OrthoDB" id="9805821at2"/>
<sequence>MMRLSDLTLKQKIGQMFMCGFDAVEANSHIERLIRENEIGGVIYFRRNLQNPAQVAALSNQLQQLASESTDIPLMISIDQEGGMVTRIEEGVSLMPGNMSLGAMNDLEAVYQTACVSGRELRAMGINVNFAPDVDVNNNPLNPVIGVRSYGEDPHAVADMGIAAVRGYEAAGVAATIKHFPGHGDTESDSHYSLPVVPHDLNRLNEIELVPFKKAIDQGVDIVMSAHVIFPALEQGDLPSTLSPKVIDGFLRKELGFQGVVCSDCMEMKAIADHFGFVDGTILAVEAGVDLILISHRYEYQVAGINALVEAVESGRISEERINESVERILTLKEKLKNQSNQSMITLEEVGMPEWKELASSIYEKSVTLVKNDGQVPLDVRERTLVIWSEVRTDTQIVEAIKQEETLGYFLKELKFDVEEVRLGLTPQDDTVTKLLDRAKAYKQVVFVTYNATFSEGQIRIAQELATSCKQFVVVAGRNPFDLMKFPEVQAYIAAYENRPLAMKAVARVLKGEIQAQGKLPVSITSDYSKGWSI</sequence>
<evidence type="ECO:0000313" key="7">
    <source>
        <dbReference type="Proteomes" id="UP000295418"/>
    </source>
</evidence>
<dbReference type="NCBIfam" id="NF003740">
    <property type="entry name" value="PRK05337.1"/>
    <property type="match status" value="1"/>
</dbReference>
<keyword evidence="2 6" id="KW-0378">Hydrolase</keyword>
<dbReference type="InterPro" id="IPR017853">
    <property type="entry name" value="GH"/>
</dbReference>
<dbReference type="PANTHER" id="PTHR30480">
    <property type="entry name" value="BETA-HEXOSAMINIDASE-RELATED"/>
    <property type="match status" value="1"/>
</dbReference>
<dbReference type="InterPro" id="IPR050226">
    <property type="entry name" value="NagZ_Beta-hexosaminidase"/>
</dbReference>
<dbReference type="AlphaFoldDB" id="A0A4R4EDR9"/>
<name>A0A4R4EDR9_9BACL</name>
<protein>
    <submittedName>
        <fullName evidence="6">Beta-N-acetylhexosaminidase</fullName>
        <ecNumber evidence="6">3.2.1.52</ecNumber>
    </submittedName>
</protein>
<dbReference type="InterPro" id="IPR036962">
    <property type="entry name" value="Glyco_hydro_3_N_sf"/>
</dbReference>
<dbReference type="GO" id="GO:0009254">
    <property type="term" value="P:peptidoglycan turnover"/>
    <property type="evidence" value="ECO:0007669"/>
    <property type="project" value="TreeGrafter"/>
</dbReference>
<dbReference type="Gene3D" id="3.20.20.300">
    <property type="entry name" value="Glycoside hydrolase, family 3, N-terminal domain"/>
    <property type="match status" value="1"/>
</dbReference>
<dbReference type="Pfam" id="PF01915">
    <property type="entry name" value="Glyco_hydro_3_C"/>
    <property type="match status" value="1"/>
</dbReference>
<dbReference type="Gene3D" id="3.40.50.1700">
    <property type="entry name" value="Glycoside hydrolase family 3 C-terminal domain"/>
    <property type="match status" value="1"/>
</dbReference>
<dbReference type="InterPro" id="IPR001764">
    <property type="entry name" value="Glyco_hydro_3_N"/>
</dbReference>
<dbReference type="InterPro" id="IPR002772">
    <property type="entry name" value="Glyco_hydro_3_C"/>
</dbReference>
<evidence type="ECO:0000259" key="4">
    <source>
        <dbReference type="Pfam" id="PF00933"/>
    </source>
</evidence>
<dbReference type="RefSeq" id="WP_132418291.1">
    <property type="nucleotide sequence ID" value="NZ_SKFG01000010.1"/>
</dbReference>
<evidence type="ECO:0000256" key="1">
    <source>
        <dbReference type="ARBA" id="ARBA00005336"/>
    </source>
</evidence>
<organism evidence="6 7">
    <name type="scientific">Paenibacillus albiflavus</name>
    <dbReference type="NCBI Taxonomy" id="2545760"/>
    <lineage>
        <taxon>Bacteria</taxon>
        <taxon>Bacillati</taxon>
        <taxon>Bacillota</taxon>
        <taxon>Bacilli</taxon>
        <taxon>Bacillales</taxon>
        <taxon>Paenibacillaceae</taxon>
        <taxon>Paenibacillus</taxon>
    </lineage>
</organism>
<dbReference type="InterPro" id="IPR036881">
    <property type="entry name" value="Glyco_hydro_3_C_sf"/>
</dbReference>
<reference evidence="6 7" key="1">
    <citation type="submission" date="2019-03" db="EMBL/GenBank/DDBJ databases">
        <authorList>
            <person name="Kim M.K.M."/>
        </authorList>
    </citation>
    <scope>NUCLEOTIDE SEQUENCE [LARGE SCALE GENOMIC DNA]</scope>
    <source>
        <strain evidence="6 7">18JY21-1</strain>
    </source>
</reference>
<dbReference type="Pfam" id="PF00933">
    <property type="entry name" value="Glyco_hydro_3"/>
    <property type="match status" value="1"/>
</dbReference>
<evidence type="ECO:0000259" key="5">
    <source>
        <dbReference type="Pfam" id="PF01915"/>
    </source>
</evidence>
<dbReference type="SUPFAM" id="SSF52279">
    <property type="entry name" value="Beta-D-glucan exohydrolase, C-terminal domain"/>
    <property type="match status" value="1"/>
</dbReference>
<keyword evidence="3 6" id="KW-0326">Glycosidase</keyword>
<dbReference type="SUPFAM" id="SSF51445">
    <property type="entry name" value="(Trans)glycosidases"/>
    <property type="match status" value="1"/>
</dbReference>